<keyword evidence="2" id="KW-1185">Reference proteome</keyword>
<accession>A0ABQ6W0Q4</accession>
<dbReference type="Proteomes" id="UP000325395">
    <property type="component" value="Unassembled WGS sequence"/>
</dbReference>
<protein>
    <submittedName>
        <fullName evidence="1">Uncharacterized protein</fullName>
    </submittedName>
</protein>
<reference evidence="1 2" key="1">
    <citation type="submission" date="2019-04" db="EMBL/GenBank/DDBJ databases">
        <authorList>
            <consortium name="DOE Joint Genome Institute"/>
            <person name="Mondo S."/>
            <person name="Kjaerbolling I."/>
            <person name="Vesth T."/>
            <person name="Frisvad J.C."/>
            <person name="Nybo J.L."/>
            <person name="Theobald S."/>
            <person name="Kildgaard S."/>
            <person name="Isbrandt T."/>
            <person name="Kuo A."/>
            <person name="Sato A."/>
            <person name="Lyhne E.K."/>
            <person name="Kogle M.E."/>
            <person name="Wiebenga A."/>
            <person name="Kun R.S."/>
            <person name="Lubbers R.J."/>
            <person name="Makela M.R."/>
            <person name="Barry K."/>
            <person name="Chovatia M."/>
            <person name="Clum A."/>
            <person name="Daum C."/>
            <person name="Haridas S."/>
            <person name="He G."/>
            <person name="LaButti K."/>
            <person name="Lipzen A."/>
            <person name="Riley R."/>
            <person name="Salamov A."/>
            <person name="Simmons B.A."/>
            <person name="Magnuson J.K."/>
            <person name="Henrissat B."/>
            <person name="Mortensen U.H."/>
            <person name="Larsen T.O."/>
            <person name="Devries R.P."/>
            <person name="Grigoriev I.V."/>
            <person name="Machida M."/>
            <person name="Baker S.E."/>
            <person name="Andersen M.R."/>
            <person name="Cantor M.N."/>
            <person name="Hua S.X."/>
        </authorList>
    </citation>
    <scope>NUCLEOTIDE SEQUENCE [LARGE SCALE GENOMIC DNA]</scope>
    <source>
        <strain evidence="1 2">CBS 117616</strain>
    </source>
</reference>
<dbReference type="EMBL" id="ML735918">
    <property type="protein sequence ID" value="KAE8410725.1"/>
    <property type="molecule type" value="Genomic_DNA"/>
</dbReference>
<gene>
    <name evidence="1" type="ORF">BDV36DRAFT_276911</name>
</gene>
<sequence length="149" mass="17421">MIPSYRCSDLPLVGEPLYPCSRSVHAYVPYGTGAAGYSWEYYAVCGIPRMHPWFSLFFFFLSFNCFNLYPFICKSHWWPQWFVYISRYSACRPLICPYQIMKATLFWKIDQENECISNGGVANLLLYPYCNSVPVMSVRNLGNSSWPLW</sequence>
<name>A0ABQ6W0Q4_9EURO</name>
<evidence type="ECO:0000313" key="1">
    <source>
        <dbReference type="EMBL" id="KAE8410725.1"/>
    </source>
</evidence>
<proteinExistence type="predicted"/>
<evidence type="ECO:0000313" key="2">
    <source>
        <dbReference type="Proteomes" id="UP000325395"/>
    </source>
</evidence>
<organism evidence="1 2">
    <name type="scientific">Aspergillus pseudocaelatus</name>
    <dbReference type="NCBI Taxonomy" id="1825620"/>
    <lineage>
        <taxon>Eukaryota</taxon>
        <taxon>Fungi</taxon>
        <taxon>Dikarya</taxon>
        <taxon>Ascomycota</taxon>
        <taxon>Pezizomycotina</taxon>
        <taxon>Eurotiomycetes</taxon>
        <taxon>Eurotiomycetidae</taxon>
        <taxon>Eurotiales</taxon>
        <taxon>Aspergillaceae</taxon>
        <taxon>Aspergillus</taxon>
        <taxon>Aspergillus subgen. Circumdati</taxon>
    </lineage>
</organism>